<name>A0A8S3ZK28_9EUPU</name>
<dbReference type="Pfam" id="PF00035">
    <property type="entry name" value="dsrm"/>
    <property type="match status" value="1"/>
</dbReference>
<dbReference type="SUPFAM" id="SSF54768">
    <property type="entry name" value="dsRNA-binding domain-like"/>
    <property type="match status" value="1"/>
</dbReference>
<feature type="domain" description="XRN2-binding (XTBD)" evidence="5">
    <location>
        <begin position="16"/>
        <end position="100"/>
    </location>
</feature>
<dbReference type="PANTHER" id="PTHR48430:SF1">
    <property type="entry name" value="PARTNER OF XRN-2 PROTEIN 1"/>
    <property type="match status" value="1"/>
</dbReference>
<dbReference type="OrthoDB" id="2359216at2759"/>
<dbReference type="EMBL" id="CAJHNH020002580">
    <property type="protein sequence ID" value="CAG5127141.1"/>
    <property type="molecule type" value="Genomic_DNA"/>
</dbReference>
<evidence type="ECO:0000259" key="2">
    <source>
        <dbReference type="PROSITE" id="PS50137"/>
    </source>
</evidence>
<dbReference type="PROSITE" id="PS50137">
    <property type="entry name" value="DS_RBD"/>
    <property type="match status" value="1"/>
</dbReference>
<keyword evidence="7" id="KW-1185">Reference proteome</keyword>
<dbReference type="Gene3D" id="3.30.1370.50">
    <property type="entry name" value="R3H-like domain"/>
    <property type="match status" value="1"/>
</dbReference>
<dbReference type="Pfam" id="PF01424">
    <property type="entry name" value="R3H"/>
    <property type="match status" value="1"/>
</dbReference>
<keyword evidence="1" id="KW-0694">RNA-binding</keyword>
<dbReference type="Pfam" id="PF11952">
    <property type="entry name" value="XTBD"/>
    <property type="match status" value="1"/>
</dbReference>
<dbReference type="SMART" id="SM00393">
    <property type="entry name" value="R3H"/>
    <property type="match status" value="1"/>
</dbReference>
<evidence type="ECO:0008006" key="8">
    <source>
        <dbReference type="Google" id="ProtNLM"/>
    </source>
</evidence>
<evidence type="ECO:0000259" key="4">
    <source>
        <dbReference type="PROSITE" id="PS51061"/>
    </source>
</evidence>
<evidence type="ECO:0000256" key="1">
    <source>
        <dbReference type="PROSITE-ProRule" id="PRU00266"/>
    </source>
</evidence>
<feature type="domain" description="DRBM" evidence="2">
    <location>
        <begin position="291"/>
        <end position="327"/>
    </location>
</feature>
<dbReference type="PANTHER" id="PTHR48430">
    <property type="entry name" value="PARTNER OF XRN-2 PROTEIN 1"/>
    <property type="match status" value="1"/>
</dbReference>
<gene>
    <name evidence="6" type="ORF">CUNI_LOCUS12699</name>
</gene>
<comment type="caution">
    <text evidence="6">The sequence shown here is derived from an EMBL/GenBank/DDBJ whole genome shotgun (WGS) entry which is preliminary data.</text>
</comment>
<dbReference type="Proteomes" id="UP000678393">
    <property type="component" value="Unassembled WGS sequence"/>
</dbReference>
<sequence>MGDSSWQQTLNNCENIDYLRGEFESRREWRLRKQFLEMNYGSLPMDRLVCLSRCFINIIMYGCSYPAAVMKDVQERSQGIVEEVKAEKKVEAKQKYLASFVKASSEPDTLSSTVSFGASTAVVKNVAPAAEPWASFSPRNSAISKVIHFGHEADSKTLEPAASIIPDDYGFWGGPEVVTGNIPLDEGIDMSTVRVINKSPDLRSQGTNLVNPAPHNQHPKTALSKEECLAAYQKESNPVLQKIRKLAFEVLKRQSKFEQNAKEVLHSAGNHVPVVMDFAVEKVVNNKSVSFLCCVLIEGVEVASEMGPNIKQAKTNACEAALRVIVMPKLEIVQVGDKHLVIKGTSLIQDRHVRPIQTARFDNSRASFARPLNNRKLPGRAVPYYQESNSQLVKRKRNDFKALEDFIVVEQWNPTSAGGAVNILKQSADFNRMLLEYDYFNQGMATRCVVKIEGEVVADVLDSSKPTSKIAASAQCLQFLRSHCWVLKTKQAVDSTTSISKEEIQKEIQLKSNQISSDNIGSKMLQKMGWSGGGVGKEGTGISEPVSLVSVINRQGLGLSAEYGITGDFRQRMKEVIETYASSDCQEDLAFSSEFSIEERKIIHDESRKLNLRSVSRGKGQNRYLCVSRKRSANQLFEHVMACGGETAKYKLFPPGTYVPDTEDQLEFGGDVPEKM</sequence>
<dbReference type="InterPro" id="IPR021859">
    <property type="entry name" value="XTBD"/>
</dbReference>
<dbReference type="SMART" id="SM00443">
    <property type="entry name" value="G_patch"/>
    <property type="match status" value="1"/>
</dbReference>
<feature type="domain" description="G-patch" evidence="3">
    <location>
        <begin position="517"/>
        <end position="562"/>
    </location>
</feature>
<organism evidence="6 7">
    <name type="scientific">Candidula unifasciata</name>
    <dbReference type="NCBI Taxonomy" id="100452"/>
    <lineage>
        <taxon>Eukaryota</taxon>
        <taxon>Metazoa</taxon>
        <taxon>Spiralia</taxon>
        <taxon>Lophotrochozoa</taxon>
        <taxon>Mollusca</taxon>
        <taxon>Gastropoda</taxon>
        <taxon>Heterobranchia</taxon>
        <taxon>Euthyneura</taxon>
        <taxon>Panpulmonata</taxon>
        <taxon>Eupulmonata</taxon>
        <taxon>Stylommatophora</taxon>
        <taxon>Helicina</taxon>
        <taxon>Helicoidea</taxon>
        <taxon>Geomitridae</taxon>
        <taxon>Candidula</taxon>
    </lineage>
</organism>
<evidence type="ECO:0000313" key="7">
    <source>
        <dbReference type="Proteomes" id="UP000678393"/>
    </source>
</evidence>
<feature type="domain" description="R3H" evidence="4">
    <location>
        <begin position="567"/>
        <end position="631"/>
    </location>
</feature>
<accession>A0A8S3ZK28</accession>
<reference evidence="6" key="1">
    <citation type="submission" date="2021-04" db="EMBL/GenBank/DDBJ databases">
        <authorList>
            <consortium name="Molecular Ecology Group"/>
        </authorList>
    </citation>
    <scope>NUCLEOTIDE SEQUENCE</scope>
</reference>
<dbReference type="Pfam" id="PF01585">
    <property type="entry name" value="G-patch"/>
    <property type="match status" value="1"/>
</dbReference>
<dbReference type="PROSITE" id="PS51061">
    <property type="entry name" value="R3H"/>
    <property type="match status" value="1"/>
</dbReference>
<protein>
    <recommendedName>
        <fullName evidence="8">NF-kappa-B-repressing factor</fullName>
    </recommendedName>
</protein>
<dbReference type="InterPro" id="IPR001374">
    <property type="entry name" value="R3H_dom"/>
</dbReference>
<dbReference type="SUPFAM" id="SSF82708">
    <property type="entry name" value="R3H domain"/>
    <property type="match status" value="1"/>
</dbReference>
<dbReference type="PROSITE" id="PS50174">
    <property type="entry name" value="G_PATCH"/>
    <property type="match status" value="1"/>
</dbReference>
<evidence type="ECO:0000313" key="6">
    <source>
        <dbReference type="EMBL" id="CAG5127141.1"/>
    </source>
</evidence>
<proteinExistence type="predicted"/>
<evidence type="ECO:0000259" key="3">
    <source>
        <dbReference type="PROSITE" id="PS50174"/>
    </source>
</evidence>
<dbReference type="GO" id="GO:0003723">
    <property type="term" value="F:RNA binding"/>
    <property type="evidence" value="ECO:0007669"/>
    <property type="project" value="UniProtKB-UniRule"/>
</dbReference>
<dbReference type="PROSITE" id="PS51827">
    <property type="entry name" value="XTBD"/>
    <property type="match status" value="1"/>
</dbReference>
<dbReference type="AlphaFoldDB" id="A0A8S3ZK28"/>
<dbReference type="InterPro" id="IPR036867">
    <property type="entry name" value="R3H_dom_sf"/>
</dbReference>
<dbReference type="Gene3D" id="3.30.160.20">
    <property type="match status" value="1"/>
</dbReference>
<dbReference type="InterPro" id="IPR014720">
    <property type="entry name" value="dsRBD_dom"/>
</dbReference>
<evidence type="ECO:0000259" key="5">
    <source>
        <dbReference type="PROSITE" id="PS51827"/>
    </source>
</evidence>
<dbReference type="InterPro" id="IPR000467">
    <property type="entry name" value="G_patch_dom"/>
</dbReference>